<evidence type="ECO:0000313" key="2">
    <source>
        <dbReference type="WBParaSite" id="JU765_v2.g152.t1"/>
    </source>
</evidence>
<dbReference type="WBParaSite" id="JU765_v2.g152.t1">
    <property type="protein sequence ID" value="JU765_v2.g152.t1"/>
    <property type="gene ID" value="JU765_v2.g152"/>
</dbReference>
<sequence>MDACPRPILELPTSVPANHYLDRLHDRYPYCSSIVLHQDKESKNWHLVDSLLPITFMNQSNKIDKNFMLRK</sequence>
<dbReference type="Proteomes" id="UP000887576">
    <property type="component" value="Unplaced"/>
</dbReference>
<reference evidence="2" key="1">
    <citation type="submission" date="2022-11" db="UniProtKB">
        <authorList>
            <consortium name="WormBaseParasite"/>
        </authorList>
    </citation>
    <scope>IDENTIFICATION</scope>
</reference>
<accession>A0AC34QCE0</accession>
<name>A0AC34QCE0_9BILA</name>
<protein>
    <submittedName>
        <fullName evidence="2">Uncharacterized protein</fullName>
    </submittedName>
</protein>
<organism evidence="1 2">
    <name type="scientific">Panagrolaimus sp. JU765</name>
    <dbReference type="NCBI Taxonomy" id="591449"/>
    <lineage>
        <taxon>Eukaryota</taxon>
        <taxon>Metazoa</taxon>
        <taxon>Ecdysozoa</taxon>
        <taxon>Nematoda</taxon>
        <taxon>Chromadorea</taxon>
        <taxon>Rhabditida</taxon>
        <taxon>Tylenchina</taxon>
        <taxon>Panagrolaimomorpha</taxon>
        <taxon>Panagrolaimoidea</taxon>
        <taxon>Panagrolaimidae</taxon>
        <taxon>Panagrolaimus</taxon>
    </lineage>
</organism>
<evidence type="ECO:0000313" key="1">
    <source>
        <dbReference type="Proteomes" id="UP000887576"/>
    </source>
</evidence>
<proteinExistence type="predicted"/>